<accession>A0AC61QXL2</accession>
<reference evidence="1" key="1">
    <citation type="submission" date="2019-04" db="EMBL/GenBank/DDBJ databases">
        <title>Microbes associate with the intestines of laboratory mice.</title>
        <authorList>
            <person name="Navarre W."/>
            <person name="Wong E."/>
            <person name="Huang K."/>
            <person name="Tropini C."/>
            <person name="Ng K."/>
            <person name="Yu B."/>
        </authorList>
    </citation>
    <scope>NUCLEOTIDE SEQUENCE</scope>
    <source>
        <strain evidence="1">NM72_1-8</strain>
    </source>
</reference>
<evidence type="ECO:0000313" key="2">
    <source>
        <dbReference type="Proteomes" id="UP000307720"/>
    </source>
</evidence>
<dbReference type="EMBL" id="SRZB01000045">
    <property type="protein sequence ID" value="TGX96853.1"/>
    <property type="molecule type" value="Genomic_DNA"/>
</dbReference>
<gene>
    <name evidence="1" type="ORF">E5357_14780</name>
</gene>
<evidence type="ECO:0000313" key="1">
    <source>
        <dbReference type="EMBL" id="TGX96853.1"/>
    </source>
</evidence>
<proteinExistence type="predicted"/>
<protein>
    <submittedName>
        <fullName evidence="1">Uncharacterized protein</fullName>
    </submittedName>
</protein>
<dbReference type="Proteomes" id="UP000307720">
    <property type="component" value="Unassembled WGS sequence"/>
</dbReference>
<organism evidence="1 2">
    <name type="scientific">Hominisplanchenecus murintestinalis</name>
    <dbReference type="NCBI Taxonomy" id="2941517"/>
    <lineage>
        <taxon>Bacteria</taxon>
        <taxon>Bacillati</taxon>
        <taxon>Bacillota</taxon>
        <taxon>Clostridia</taxon>
        <taxon>Lachnospirales</taxon>
        <taxon>Lachnospiraceae</taxon>
        <taxon>Hominisplanchenecus</taxon>
    </lineage>
</organism>
<sequence length="95" mass="11283">MHTKRNPYIDRAKHCIGLDRKKPYIRHGKKFYRPYRNYFATGRDYEVWEVMESAGHAKRGEQNQHGGYTFHLTRAGLDWLGKQLGIHIYDEGEDT</sequence>
<comment type="caution">
    <text evidence="1">The sequence shown here is derived from an EMBL/GenBank/DDBJ whole genome shotgun (WGS) entry which is preliminary data.</text>
</comment>
<keyword evidence="2" id="KW-1185">Reference proteome</keyword>
<name>A0AC61QXL2_9FIRM</name>